<reference evidence="2" key="1">
    <citation type="journal article" date="2015" name="Nature">
        <title>Complex archaea that bridge the gap between prokaryotes and eukaryotes.</title>
        <authorList>
            <person name="Spang A."/>
            <person name="Saw J.H."/>
            <person name="Jorgensen S.L."/>
            <person name="Zaremba-Niedzwiedzka K."/>
            <person name="Martijn J."/>
            <person name="Lind A.E."/>
            <person name="van Eijk R."/>
            <person name="Schleper C."/>
            <person name="Guy L."/>
            <person name="Ettema T.J."/>
        </authorList>
    </citation>
    <scope>NUCLEOTIDE SEQUENCE</scope>
</reference>
<sequence length="163" mass="17856">MSQKPSAPEKAKGKIETLDPQFSEKSVVHLYFADQENVYLMAEDRVLLRPIDPAAFGNIVIKALIKGPQGELMRTIPEGTGLRALYVTPKGTAHVDLSEAIRADYPGGAQSELMTIFSIVNSLILNIPEVDAVKILIEGRESMTLAGHIDLRSSFKANLLLIR</sequence>
<dbReference type="Pfam" id="PF10646">
    <property type="entry name" value="Germane"/>
    <property type="match status" value="1"/>
</dbReference>
<evidence type="ECO:0000259" key="1">
    <source>
        <dbReference type="SMART" id="SM00909"/>
    </source>
</evidence>
<protein>
    <recommendedName>
        <fullName evidence="1">GerMN domain-containing protein</fullName>
    </recommendedName>
</protein>
<dbReference type="AlphaFoldDB" id="A0A0F9DEI2"/>
<gene>
    <name evidence="2" type="ORF">LCGC14_2288510</name>
</gene>
<dbReference type="InterPro" id="IPR019606">
    <property type="entry name" value="GerMN"/>
</dbReference>
<dbReference type="EMBL" id="LAZR01031998">
    <property type="protein sequence ID" value="KKL52136.1"/>
    <property type="molecule type" value="Genomic_DNA"/>
</dbReference>
<comment type="caution">
    <text evidence="2">The sequence shown here is derived from an EMBL/GenBank/DDBJ whole genome shotgun (WGS) entry which is preliminary data.</text>
</comment>
<evidence type="ECO:0000313" key="2">
    <source>
        <dbReference type="EMBL" id="KKL52136.1"/>
    </source>
</evidence>
<name>A0A0F9DEI2_9ZZZZ</name>
<feature type="domain" description="GerMN" evidence="1">
    <location>
        <begin position="57"/>
        <end position="146"/>
    </location>
</feature>
<proteinExistence type="predicted"/>
<accession>A0A0F9DEI2</accession>
<dbReference type="SMART" id="SM00909">
    <property type="entry name" value="Germane"/>
    <property type="match status" value="1"/>
</dbReference>
<organism evidence="2">
    <name type="scientific">marine sediment metagenome</name>
    <dbReference type="NCBI Taxonomy" id="412755"/>
    <lineage>
        <taxon>unclassified sequences</taxon>
        <taxon>metagenomes</taxon>
        <taxon>ecological metagenomes</taxon>
    </lineage>
</organism>